<dbReference type="PANTHER" id="PTHR43747:SF4">
    <property type="entry name" value="FLAVIN-DEPENDENT TRYPTOPHAN HALOGENASE"/>
    <property type="match status" value="1"/>
</dbReference>
<keyword evidence="2" id="KW-1185">Reference proteome</keyword>
<dbReference type="SUPFAM" id="SSF51905">
    <property type="entry name" value="FAD/NAD(P)-binding domain"/>
    <property type="match status" value="1"/>
</dbReference>
<evidence type="ECO:0000313" key="2">
    <source>
        <dbReference type="Proteomes" id="UP001427805"/>
    </source>
</evidence>
<dbReference type="EMBL" id="JBDIZK010000001">
    <property type="protein sequence ID" value="MEN3745972.1"/>
    <property type="molecule type" value="Genomic_DNA"/>
</dbReference>
<dbReference type="RefSeq" id="WP_346244969.1">
    <property type="nucleotide sequence ID" value="NZ_JBDIZK010000001.1"/>
</dbReference>
<sequence>MKVARVVVVGQGHAPAMAAIALRRAFAPVGVEVTWVETPGEAPADAVLAGLPNLLAFHQLLGLDPAAVLRETQGCFTMGRHYVGFAGEGRDYLHGFGPVGRPIAGLPFLPFWLKARAEGLPAGFGDFAREAVAARNGRIRIAGDGETTQGLHLDARGYAALLRRQALAIGVTIRPDTAPRALVAGGAVRRIGLSDGSWVDADLVVDASEDAAILSALGTGDPVDASLSGVGRMLVGSARPLRPLPLYSHVAAHRAGWTALHPLRDRTGVAVAYDPALMSDEAAMAQLPVPLVRDPVFVPLTPRERRKPWIGNVVAIGAAAARPDPLAALDLHRLQVALTHLISLFPVRADAMPEAGIYNDELAGWSARMRDFAAVPHALNGRQGEPFWDAARARPISSDLEARIALFAARGMVAAYHQDSFAEDEWETCLLGLGVMPESWDPQVDRVDEQQVMADFRDQLAAIRADVLAMDSHEAALHRAMA</sequence>
<name>A0ABV0B443_9SPHN</name>
<dbReference type="InterPro" id="IPR050816">
    <property type="entry name" value="Flavin-dep_Halogenase_NPB"/>
</dbReference>
<proteinExistence type="predicted"/>
<dbReference type="Proteomes" id="UP001427805">
    <property type="component" value="Unassembled WGS sequence"/>
</dbReference>
<dbReference type="InterPro" id="IPR036188">
    <property type="entry name" value="FAD/NAD-bd_sf"/>
</dbReference>
<accession>A0ABV0B443</accession>
<gene>
    <name evidence="1" type="ORF">TPR58_02245</name>
</gene>
<dbReference type="PANTHER" id="PTHR43747">
    <property type="entry name" value="FAD-BINDING PROTEIN"/>
    <property type="match status" value="1"/>
</dbReference>
<organism evidence="1 2">
    <name type="scientific">Sphingomonas rustica</name>
    <dbReference type="NCBI Taxonomy" id="3103142"/>
    <lineage>
        <taxon>Bacteria</taxon>
        <taxon>Pseudomonadati</taxon>
        <taxon>Pseudomonadota</taxon>
        <taxon>Alphaproteobacteria</taxon>
        <taxon>Sphingomonadales</taxon>
        <taxon>Sphingomonadaceae</taxon>
        <taxon>Sphingomonas</taxon>
    </lineage>
</organism>
<dbReference type="Gene3D" id="3.50.50.60">
    <property type="entry name" value="FAD/NAD(P)-binding domain"/>
    <property type="match status" value="1"/>
</dbReference>
<dbReference type="InterPro" id="IPR006905">
    <property type="entry name" value="Flavin_halogenase"/>
</dbReference>
<comment type="caution">
    <text evidence="1">The sequence shown here is derived from an EMBL/GenBank/DDBJ whole genome shotgun (WGS) entry which is preliminary data.</text>
</comment>
<evidence type="ECO:0000313" key="1">
    <source>
        <dbReference type="EMBL" id="MEN3745972.1"/>
    </source>
</evidence>
<reference evidence="1 2" key="1">
    <citation type="submission" date="2024-05" db="EMBL/GenBank/DDBJ databases">
        <title>Sphingomonas sp. HF-S3 16S ribosomal RNA gene Genome sequencing and assembly.</title>
        <authorList>
            <person name="Lee H."/>
        </authorList>
    </citation>
    <scope>NUCLEOTIDE SEQUENCE [LARGE SCALE GENOMIC DNA]</scope>
    <source>
        <strain evidence="1 2">HF-S3</strain>
    </source>
</reference>
<protein>
    <submittedName>
        <fullName evidence="1">Tryptophan 7-halogenase</fullName>
    </submittedName>
</protein>
<dbReference type="Pfam" id="PF04820">
    <property type="entry name" value="Trp_halogenase"/>
    <property type="match status" value="1"/>
</dbReference>